<evidence type="ECO:0000256" key="3">
    <source>
        <dbReference type="ARBA" id="ARBA00022490"/>
    </source>
</evidence>
<dbReference type="Gene3D" id="2.30.39.10">
    <property type="entry name" value="Alpha-1-antitrypsin, domain 1"/>
    <property type="match status" value="1"/>
</dbReference>
<feature type="compositionally biased region" description="Basic and acidic residues" evidence="10">
    <location>
        <begin position="18"/>
        <end position="34"/>
    </location>
</feature>
<name>G3X1I8_SARHA</name>
<dbReference type="GO" id="GO:0004867">
    <property type="term" value="F:serine-type endopeptidase inhibitor activity"/>
    <property type="evidence" value="ECO:0007669"/>
    <property type="project" value="UniProtKB-KW"/>
</dbReference>
<evidence type="ECO:0000256" key="5">
    <source>
        <dbReference type="ARBA" id="ARBA00022690"/>
    </source>
</evidence>
<dbReference type="FunFam" id="2.30.39.10:FF:000001">
    <property type="entry name" value="Serpin family B member 2"/>
    <property type="match status" value="1"/>
</dbReference>
<evidence type="ECO:0000313" key="13">
    <source>
        <dbReference type="Proteomes" id="UP000007648"/>
    </source>
</evidence>
<dbReference type="HOGENOM" id="CLU_023330_0_2_1"/>
<proteinExistence type="inferred from homology"/>
<evidence type="ECO:0000256" key="4">
    <source>
        <dbReference type="ARBA" id="ARBA00022553"/>
    </source>
</evidence>
<dbReference type="Pfam" id="PF00079">
    <property type="entry name" value="Serpin"/>
    <property type="match status" value="1"/>
</dbReference>
<evidence type="ECO:0000259" key="11">
    <source>
        <dbReference type="SMART" id="SM00093"/>
    </source>
</evidence>
<dbReference type="PROSITE" id="PS00284">
    <property type="entry name" value="SERPIN"/>
    <property type="match status" value="1"/>
</dbReference>
<evidence type="ECO:0000313" key="12">
    <source>
        <dbReference type="Ensembl" id="ENSSHAP00000021543.2"/>
    </source>
</evidence>
<dbReference type="InterPro" id="IPR036186">
    <property type="entry name" value="Serpin_sf"/>
</dbReference>
<feature type="domain" description="Serpin" evidence="11">
    <location>
        <begin position="79"/>
        <end position="457"/>
    </location>
</feature>
<dbReference type="SMART" id="SM00093">
    <property type="entry name" value="SERPIN"/>
    <property type="match status" value="1"/>
</dbReference>
<dbReference type="STRING" id="9305.ENSSHAP00000021543"/>
<dbReference type="InterPro" id="IPR042185">
    <property type="entry name" value="Serpin_sf_2"/>
</dbReference>
<dbReference type="AlphaFoldDB" id="G3X1I8"/>
<dbReference type="InParanoid" id="G3X1I8"/>
<dbReference type="FunFam" id="3.30.497.10:FF:000015">
    <property type="entry name" value="Serpin family B member 7"/>
    <property type="match status" value="1"/>
</dbReference>
<evidence type="ECO:0000256" key="8">
    <source>
        <dbReference type="ARBA" id="ARBA00071176"/>
    </source>
</evidence>
<dbReference type="GO" id="GO:0005737">
    <property type="term" value="C:cytoplasm"/>
    <property type="evidence" value="ECO:0007669"/>
    <property type="project" value="UniProtKB-SubCell"/>
</dbReference>
<protein>
    <recommendedName>
        <fullName evidence="8">Serpin B7</fullName>
    </recommendedName>
    <alternativeName>
        <fullName evidence="9">Megsin</fullName>
    </alternativeName>
</protein>
<comment type="subcellular location">
    <subcellularLocation>
        <location evidence="1">Cytoplasm</location>
    </subcellularLocation>
</comment>
<evidence type="ECO:0000256" key="7">
    <source>
        <dbReference type="ARBA" id="ARBA00057920"/>
    </source>
</evidence>
<reference evidence="12" key="2">
    <citation type="submission" date="2025-08" db="UniProtKB">
        <authorList>
            <consortium name="Ensembl"/>
        </authorList>
    </citation>
    <scope>IDENTIFICATION</scope>
</reference>
<dbReference type="Proteomes" id="UP000007648">
    <property type="component" value="Unassembled WGS sequence"/>
</dbReference>
<reference evidence="12 13" key="1">
    <citation type="journal article" date="2011" name="Proc. Natl. Acad. Sci. U.S.A.">
        <title>Genetic diversity and population structure of the endangered marsupial Sarcophilus harrisii (Tasmanian devil).</title>
        <authorList>
            <person name="Miller W."/>
            <person name="Hayes V.M."/>
            <person name="Ratan A."/>
            <person name="Petersen D.C."/>
            <person name="Wittekindt N.E."/>
            <person name="Miller J."/>
            <person name="Walenz B."/>
            <person name="Knight J."/>
            <person name="Qi J."/>
            <person name="Zhao F."/>
            <person name="Wang Q."/>
            <person name="Bedoya-Reina O.C."/>
            <person name="Katiyar N."/>
            <person name="Tomsho L.P."/>
            <person name="Kasson L.M."/>
            <person name="Hardie R.A."/>
            <person name="Woodbridge P."/>
            <person name="Tindall E.A."/>
            <person name="Bertelsen M.F."/>
            <person name="Dixon D."/>
            <person name="Pyecroft S."/>
            <person name="Helgen K.M."/>
            <person name="Lesk A.M."/>
            <person name="Pringle T.H."/>
            <person name="Patterson N."/>
            <person name="Zhang Y."/>
            <person name="Kreiss A."/>
            <person name="Woods G.M."/>
            <person name="Jones M.E."/>
            <person name="Schuster S.C."/>
        </authorList>
    </citation>
    <scope>NUCLEOTIDE SEQUENCE [LARGE SCALE GENOMIC DNA]</scope>
</reference>
<evidence type="ECO:0000256" key="6">
    <source>
        <dbReference type="ARBA" id="ARBA00022900"/>
    </source>
</evidence>
<feature type="region of interest" description="Disordered" evidence="10">
    <location>
        <begin position="14"/>
        <end position="34"/>
    </location>
</feature>
<keyword evidence="3" id="KW-0963">Cytoplasm</keyword>
<dbReference type="InterPro" id="IPR000215">
    <property type="entry name" value="Serpin_fam"/>
</dbReference>
<evidence type="ECO:0000256" key="9">
    <source>
        <dbReference type="ARBA" id="ARBA00079300"/>
    </source>
</evidence>
<dbReference type="GO" id="GO:0005615">
    <property type="term" value="C:extracellular space"/>
    <property type="evidence" value="ECO:0007669"/>
    <property type="project" value="InterPro"/>
</dbReference>
<dbReference type="InterPro" id="IPR042178">
    <property type="entry name" value="Serpin_sf_1"/>
</dbReference>
<keyword evidence="6" id="KW-0722">Serine protease inhibitor</keyword>
<dbReference type="eggNOG" id="KOG2392">
    <property type="taxonomic scope" value="Eukaryota"/>
</dbReference>
<comment type="similarity">
    <text evidence="2">Belongs to the serpin family. Ov-serpin subfamily.</text>
</comment>
<evidence type="ECO:0000256" key="10">
    <source>
        <dbReference type="SAM" id="MobiDB-lite"/>
    </source>
</evidence>
<dbReference type="PANTHER" id="PTHR11461:SF199">
    <property type="entry name" value="SERPIN B11"/>
    <property type="match status" value="1"/>
</dbReference>
<keyword evidence="5" id="KW-0646">Protease inhibitor</keyword>
<dbReference type="InterPro" id="IPR023795">
    <property type="entry name" value="Serpin_CS"/>
</dbReference>
<dbReference type="FunCoup" id="G3X1I8">
    <property type="interactions" value="46"/>
</dbReference>
<dbReference type="PANTHER" id="PTHR11461">
    <property type="entry name" value="SERINE PROTEASE INHIBITOR, SERPIN"/>
    <property type="match status" value="1"/>
</dbReference>
<dbReference type="InterPro" id="IPR023796">
    <property type="entry name" value="Serpin_dom"/>
</dbReference>
<sequence length="457" mass="51655">MGIRFLGDWSLQVTEEAESPRHKQKASKEEGQKDKGFIFPHDGCNPNLTGHTLNFTWKSKKTTGFKMNSLSTANVEFCLDVFKELSSNHVADNVFFSPLSLLYALSMLFLGARGNSAAQMGKVLHFSYGEISSNPELEKSSKCGLTGGIHSEFPVLLSKISQSNSNYTLSIANKLYGTKNIKFHPQYLSCSEELYQSELQTVDFKHAPEEVRQTINAWVESKTNGKIKNLFSKGTIDTSSVMVLVNAIYFKGQWQNKFQEEETIKMPFKLREGKSVPVQMMQQSGTFKVALIKEPHMQVLELPYASGNLSMFVLLPKDTEQIEKIEKQLNLKTFKQWTSSLMIEKEVDVYLPRFKLGIKYELNSLLKTLGIRDIFNPLKADLSGLSPSRDLYLSKVIHKSFIDVNEEGTEASAATGDVVVVKRLPIRVRFLADHPFLFFLKHIKTNTIIFCGRFSSP</sequence>
<dbReference type="SUPFAM" id="SSF56574">
    <property type="entry name" value="Serpins"/>
    <property type="match status" value="1"/>
</dbReference>
<gene>
    <name evidence="12" type="primary">SERPINB11</name>
</gene>
<reference evidence="12" key="3">
    <citation type="submission" date="2025-09" db="UniProtKB">
        <authorList>
            <consortium name="Ensembl"/>
        </authorList>
    </citation>
    <scope>IDENTIFICATION</scope>
</reference>
<organism evidence="12 13">
    <name type="scientific">Sarcophilus harrisii</name>
    <name type="common">Tasmanian devil</name>
    <name type="synonym">Sarcophilus laniarius</name>
    <dbReference type="NCBI Taxonomy" id="9305"/>
    <lineage>
        <taxon>Eukaryota</taxon>
        <taxon>Metazoa</taxon>
        <taxon>Chordata</taxon>
        <taxon>Craniata</taxon>
        <taxon>Vertebrata</taxon>
        <taxon>Euteleostomi</taxon>
        <taxon>Mammalia</taxon>
        <taxon>Metatheria</taxon>
        <taxon>Dasyuromorphia</taxon>
        <taxon>Dasyuridae</taxon>
        <taxon>Sarcophilus</taxon>
    </lineage>
</organism>
<keyword evidence="13" id="KW-1185">Reference proteome</keyword>
<evidence type="ECO:0000256" key="2">
    <source>
        <dbReference type="ARBA" id="ARBA00006426"/>
    </source>
</evidence>
<dbReference type="GeneTree" id="ENSGT00940000161560"/>
<accession>G3X1I8</accession>
<keyword evidence="4" id="KW-0597">Phosphoprotein</keyword>
<dbReference type="Gene3D" id="3.30.497.10">
    <property type="entry name" value="Antithrombin, subunit I, domain 2"/>
    <property type="match status" value="1"/>
</dbReference>
<comment type="function">
    <text evidence="7">Might function as an inhibitor of Lys-specific proteases. Might influence the maturation of megakaryocytes via its action as a serpin.</text>
</comment>
<dbReference type="Ensembl" id="ENSSHAT00000021717.2">
    <property type="protein sequence ID" value="ENSSHAP00000021543.2"/>
    <property type="gene ID" value="ENSSHAG00000023286.1"/>
</dbReference>
<evidence type="ECO:0000256" key="1">
    <source>
        <dbReference type="ARBA" id="ARBA00004496"/>
    </source>
</evidence>